<dbReference type="InterPro" id="IPR035903">
    <property type="entry name" value="HesB-like_dom_sf"/>
</dbReference>
<dbReference type="RefSeq" id="WP_123302756.1">
    <property type="nucleotide sequence ID" value="NZ_RKHK01000001.1"/>
</dbReference>
<evidence type="ECO:0000259" key="2">
    <source>
        <dbReference type="Pfam" id="PF01521"/>
    </source>
</evidence>
<proteinExistence type="predicted"/>
<dbReference type="Pfam" id="PF01521">
    <property type="entry name" value="Fe-S_biosyn"/>
    <property type="match status" value="1"/>
</dbReference>
<feature type="domain" description="Core" evidence="2">
    <location>
        <begin position="2"/>
        <end position="91"/>
    </location>
</feature>
<accession>A0A3N2BAC7</accession>
<evidence type="ECO:0000313" key="3">
    <source>
        <dbReference type="EMBL" id="ROR72148.1"/>
    </source>
</evidence>
<evidence type="ECO:0000313" key="4">
    <source>
        <dbReference type="Proteomes" id="UP000280668"/>
    </source>
</evidence>
<evidence type="ECO:0000256" key="1">
    <source>
        <dbReference type="SAM" id="MobiDB-lite"/>
    </source>
</evidence>
<protein>
    <submittedName>
        <fullName evidence="3">Fe-S cluster assembly iron-binding protein IscA</fullName>
    </submittedName>
</protein>
<name>A0A3N2BAC7_9MICO</name>
<dbReference type="EMBL" id="RKHK01000001">
    <property type="protein sequence ID" value="ROR72148.1"/>
    <property type="molecule type" value="Genomic_DNA"/>
</dbReference>
<dbReference type="Gene3D" id="2.60.300.12">
    <property type="entry name" value="HesB-like domain"/>
    <property type="match status" value="1"/>
</dbReference>
<sequence>MLTLTENAQAAVAGLTTEANVPDTGGVRIALTEDQSQLEMSLVPEPQETDEVIDTDGAKVFVAAETAPVLADHTLDAQQTPEGIGFSLDKPGAPAEG</sequence>
<keyword evidence="4" id="KW-1185">Reference proteome</keyword>
<dbReference type="SUPFAM" id="SSF89360">
    <property type="entry name" value="HesB-like domain"/>
    <property type="match status" value="1"/>
</dbReference>
<dbReference type="AlphaFoldDB" id="A0A3N2BAC7"/>
<feature type="region of interest" description="Disordered" evidence="1">
    <location>
        <begin position="74"/>
        <end position="97"/>
    </location>
</feature>
<comment type="caution">
    <text evidence="3">The sequence shown here is derived from an EMBL/GenBank/DDBJ whole genome shotgun (WGS) entry which is preliminary data.</text>
</comment>
<gene>
    <name evidence="3" type="ORF">EDD31_0495</name>
</gene>
<reference evidence="3 4" key="1">
    <citation type="submission" date="2018-11" db="EMBL/GenBank/DDBJ databases">
        <title>Sequencing the genomes of 1000 actinobacteria strains.</title>
        <authorList>
            <person name="Klenk H.-P."/>
        </authorList>
    </citation>
    <scope>NUCLEOTIDE SEQUENCE [LARGE SCALE GENOMIC DNA]</scope>
    <source>
        <strain evidence="3 4">DSM 11294</strain>
    </source>
</reference>
<dbReference type="OrthoDB" id="4868950at2"/>
<dbReference type="Proteomes" id="UP000280668">
    <property type="component" value="Unassembled WGS sequence"/>
</dbReference>
<organism evidence="3 4">
    <name type="scientific">Bogoriella caseilytica</name>
    <dbReference type="NCBI Taxonomy" id="56055"/>
    <lineage>
        <taxon>Bacteria</taxon>
        <taxon>Bacillati</taxon>
        <taxon>Actinomycetota</taxon>
        <taxon>Actinomycetes</taxon>
        <taxon>Micrococcales</taxon>
        <taxon>Bogoriellaceae</taxon>
        <taxon>Bogoriella</taxon>
    </lineage>
</organism>
<dbReference type="InterPro" id="IPR000361">
    <property type="entry name" value="ATAP_core_dom"/>
</dbReference>